<dbReference type="InterPro" id="IPR050367">
    <property type="entry name" value="APC_superfamily"/>
</dbReference>
<evidence type="ECO:0000256" key="4">
    <source>
        <dbReference type="ARBA" id="ARBA00022692"/>
    </source>
</evidence>
<feature type="transmembrane region" description="Helical" evidence="7">
    <location>
        <begin position="42"/>
        <end position="65"/>
    </location>
</feature>
<organism evidence="8 9">
    <name type="scientific">Propionigenium maris DSM 9537</name>
    <dbReference type="NCBI Taxonomy" id="1123000"/>
    <lineage>
        <taxon>Bacteria</taxon>
        <taxon>Fusobacteriati</taxon>
        <taxon>Fusobacteriota</taxon>
        <taxon>Fusobacteriia</taxon>
        <taxon>Fusobacteriales</taxon>
        <taxon>Fusobacteriaceae</taxon>
        <taxon>Propionigenium</taxon>
    </lineage>
</organism>
<dbReference type="GO" id="GO:0005886">
    <property type="term" value="C:plasma membrane"/>
    <property type="evidence" value="ECO:0007669"/>
    <property type="project" value="UniProtKB-SubCell"/>
</dbReference>
<dbReference type="InterPro" id="IPR002293">
    <property type="entry name" value="AA/rel_permease1"/>
</dbReference>
<comment type="caution">
    <text evidence="8">The sequence shown here is derived from an EMBL/GenBank/DDBJ whole genome shotgun (WGS) entry which is preliminary data.</text>
</comment>
<dbReference type="PANTHER" id="PTHR42770:SF15">
    <property type="entry name" value="GLUTAMATE_GAMMA-AMINOBUTYRATE ANTIPORTER-RELATED"/>
    <property type="match status" value="1"/>
</dbReference>
<feature type="transmembrane region" description="Helical" evidence="7">
    <location>
        <begin position="316"/>
        <end position="339"/>
    </location>
</feature>
<gene>
    <name evidence="8" type="ORF">PM10SUCC1_17450</name>
</gene>
<comment type="subcellular location">
    <subcellularLocation>
        <location evidence="1">Cell membrane</location>
        <topology evidence="1">Multi-pass membrane protein</topology>
    </subcellularLocation>
</comment>
<keyword evidence="9" id="KW-1185">Reference proteome</keyword>
<dbReference type="PIRSF" id="PIRSF006060">
    <property type="entry name" value="AA_transporter"/>
    <property type="match status" value="1"/>
</dbReference>
<accession>A0A9W6GLX7</accession>
<dbReference type="PANTHER" id="PTHR42770">
    <property type="entry name" value="AMINO ACID TRANSPORTER-RELATED"/>
    <property type="match status" value="1"/>
</dbReference>
<feature type="transmembrane region" description="Helical" evidence="7">
    <location>
        <begin position="86"/>
        <end position="113"/>
    </location>
</feature>
<dbReference type="Gene3D" id="1.20.1740.10">
    <property type="entry name" value="Amino acid/polyamine transporter I"/>
    <property type="match status" value="1"/>
</dbReference>
<keyword evidence="2" id="KW-0813">Transport</keyword>
<dbReference type="Pfam" id="PF13520">
    <property type="entry name" value="AA_permease_2"/>
    <property type="match status" value="1"/>
</dbReference>
<feature type="transmembrane region" description="Helical" evidence="7">
    <location>
        <begin position="165"/>
        <end position="187"/>
    </location>
</feature>
<dbReference type="Proteomes" id="UP001144471">
    <property type="component" value="Unassembled WGS sequence"/>
</dbReference>
<dbReference type="GO" id="GO:0022857">
    <property type="term" value="F:transmembrane transporter activity"/>
    <property type="evidence" value="ECO:0007669"/>
    <property type="project" value="InterPro"/>
</dbReference>
<dbReference type="AlphaFoldDB" id="A0A9W6GLX7"/>
<evidence type="ECO:0000256" key="3">
    <source>
        <dbReference type="ARBA" id="ARBA00022475"/>
    </source>
</evidence>
<feature type="transmembrane region" description="Helical" evidence="7">
    <location>
        <begin position="440"/>
        <end position="461"/>
    </location>
</feature>
<keyword evidence="6 7" id="KW-0472">Membrane</keyword>
<evidence type="ECO:0000256" key="7">
    <source>
        <dbReference type="SAM" id="Phobius"/>
    </source>
</evidence>
<keyword evidence="5 7" id="KW-1133">Transmembrane helix</keyword>
<name>A0A9W6GLX7_9FUSO</name>
<dbReference type="NCBIfam" id="NF011775">
    <property type="entry name" value="PRK15238.1"/>
    <property type="match status" value="1"/>
</dbReference>
<evidence type="ECO:0000256" key="2">
    <source>
        <dbReference type="ARBA" id="ARBA00022448"/>
    </source>
</evidence>
<keyword evidence="4 7" id="KW-0812">Transmembrane</keyword>
<feature type="transmembrane region" description="Helical" evidence="7">
    <location>
        <begin position="473"/>
        <end position="490"/>
    </location>
</feature>
<feature type="transmembrane region" description="Helical" evidence="7">
    <location>
        <begin position="400"/>
        <end position="419"/>
    </location>
</feature>
<evidence type="ECO:0000256" key="5">
    <source>
        <dbReference type="ARBA" id="ARBA00022989"/>
    </source>
</evidence>
<feature type="transmembrane region" description="Helical" evidence="7">
    <location>
        <begin position="369"/>
        <end position="388"/>
    </location>
</feature>
<feature type="transmembrane region" description="Helical" evidence="7">
    <location>
        <begin position="133"/>
        <end position="153"/>
    </location>
</feature>
<evidence type="ECO:0000256" key="6">
    <source>
        <dbReference type="ARBA" id="ARBA00023136"/>
    </source>
</evidence>
<feature type="transmembrane region" description="Helical" evidence="7">
    <location>
        <begin position="251"/>
        <end position="274"/>
    </location>
</feature>
<feature type="transmembrane region" description="Helical" evidence="7">
    <location>
        <begin position="215"/>
        <end position="239"/>
    </location>
</feature>
<dbReference type="EMBL" id="BSDY01000007">
    <property type="protein sequence ID" value="GLI56231.1"/>
    <property type="molecule type" value="Genomic_DNA"/>
</dbReference>
<proteinExistence type="predicted"/>
<reference evidence="8" key="1">
    <citation type="submission" date="2022-12" db="EMBL/GenBank/DDBJ databases">
        <title>Reference genome sequencing for broad-spectrum identification of bacterial and archaeal isolates by mass spectrometry.</title>
        <authorList>
            <person name="Sekiguchi Y."/>
            <person name="Tourlousse D.M."/>
        </authorList>
    </citation>
    <scope>NUCLEOTIDE SEQUENCE</scope>
    <source>
        <strain evidence="8">10succ1</strain>
    </source>
</reference>
<dbReference type="RefSeq" id="WP_281835237.1">
    <property type="nucleotide sequence ID" value="NZ_BSDY01000007.1"/>
</dbReference>
<evidence type="ECO:0000313" key="9">
    <source>
        <dbReference type="Proteomes" id="UP001144471"/>
    </source>
</evidence>
<evidence type="ECO:0000313" key="8">
    <source>
        <dbReference type="EMBL" id="GLI56231.1"/>
    </source>
</evidence>
<keyword evidence="3" id="KW-1003">Cell membrane</keyword>
<sequence length="506" mass="54853">MATNAKIEKKLTLISLILMIFTSVFGFTNIPRSFYLMGYAAIPWYVVSAAAFFIPYAFMMAEYGAAFKSEKGGIYSWMERSVGTKYAFIGTFMWYASYVVWMVNVSSAIWIVISTALFGRDLTSNWSLLGLNSTQTLGLLAVGFMLTITFIGSKGLEKITKVTSIGGLAVTLINLVLLGGALLILALNGGELAQPMKSIGEAFTTSPHPGYQTSIAAVSFMVFSIFAFGGIEVIGGLVDKTENAEKTFPKGVTMAAIIIAIGYAIGIFLCGIFTNWDAILSDSSIHMGNVAYVLMENLGFQLGQAMGMSPELSTTIGLWMSRYMGISMVLALTGAFFTLSYSPLKTLIEGTPAEMWPAKLRESKDGMPVNAMWIQCGIVIVFIVMISFGGEGASAFFSKLILMTNVAMTIPYMFIAAAFPKFKAKESIQKPFEIYKSKTAANVATIFCVVTVAFANLATIIDPATKGDFASTAWMVGGPLFFTVLALKIYSRYEKRIATEAREKVA</sequence>
<evidence type="ECO:0000256" key="1">
    <source>
        <dbReference type="ARBA" id="ARBA00004651"/>
    </source>
</evidence>
<protein>
    <submittedName>
        <fullName evidence="8">Glutamate/gamma-aminobutyrate family transporter YjeM</fullName>
    </submittedName>
</protein>